<organism evidence="3 4">
    <name type="scientific">Desulfobacter hydrogenophilus</name>
    <dbReference type="NCBI Taxonomy" id="2291"/>
    <lineage>
        <taxon>Bacteria</taxon>
        <taxon>Pseudomonadati</taxon>
        <taxon>Thermodesulfobacteriota</taxon>
        <taxon>Desulfobacteria</taxon>
        <taxon>Desulfobacterales</taxon>
        <taxon>Desulfobacteraceae</taxon>
        <taxon>Desulfobacter</taxon>
    </lineage>
</organism>
<evidence type="ECO:0000259" key="1">
    <source>
        <dbReference type="Pfam" id="PF08241"/>
    </source>
</evidence>
<evidence type="ECO:0000313" key="3">
    <source>
        <dbReference type="EMBL" id="RAM03400.1"/>
    </source>
</evidence>
<dbReference type="PANTHER" id="PTHR43591:SF24">
    <property type="entry name" value="2-METHOXY-6-POLYPRENYL-1,4-BENZOQUINOL METHYLASE, MITOCHONDRIAL"/>
    <property type="match status" value="1"/>
</dbReference>
<keyword evidence="3" id="KW-0489">Methyltransferase</keyword>
<reference evidence="2 5" key="2">
    <citation type="submission" date="2019-02" db="EMBL/GenBank/DDBJ databases">
        <title>Complete genome sequence of Desulfobacter hydrogenophilus AcRS1.</title>
        <authorList>
            <person name="Marietou A."/>
            <person name="Lund M.B."/>
            <person name="Marshall I.P.G."/>
            <person name="Schreiber L."/>
            <person name="Jorgensen B."/>
        </authorList>
    </citation>
    <scope>NUCLEOTIDE SEQUENCE [LARGE SCALE GENOMIC DNA]</scope>
    <source>
        <strain evidence="2 5">AcRS1</strain>
    </source>
</reference>
<keyword evidence="3" id="KW-0808">Transferase</keyword>
<sequence length="257" mass="29283">MAYEFDFKAAQDYDAFFEKGRGRHCLELEIKLISSLIHPMPGKRLLDIGCGTGLSLEPFVDLGMSLTGIDPSAYMLDKAAERFGHRVDLHRGTAEDLPFDDNSFDTALLFFSLEFSDRPAKAIEEACRVAREQVVIGVHNRYALQNMARRFKGFFSPDMYSCSRFFSVWELKTMMTSILGKVPVKWRTTLQFPFLSGSLVSSVECLRLIQWSYWGGFIGMRIKPVPKFRTRPMALKPRNRKINEPATGLALGFKVKE</sequence>
<dbReference type="EMBL" id="CP036313">
    <property type="protein sequence ID" value="QBH12637.1"/>
    <property type="molecule type" value="Genomic_DNA"/>
</dbReference>
<gene>
    <name evidence="3" type="ORF">DO021_03680</name>
    <name evidence="2" type="ORF">EYB58_06795</name>
</gene>
<dbReference type="InterPro" id="IPR013216">
    <property type="entry name" value="Methyltransf_11"/>
</dbReference>
<dbReference type="Pfam" id="PF08241">
    <property type="entry name" value="Methyltransf_11"/>
    <property type="match status" value="1"/>
</dbReference>
<dbReference type="AlphaFoldDB" id="A0A328FHS4"/>
<dbReference type="GO" id="GO:0032259">
    <property type="term" value="P:methylation"/>
    <property type="evidence" value="ECO:0007669"/>
    <property type="project" value="UniProtKB-KW"/>
</dbReference>
<evidence type="ECO:0000313" key="5">
    <source>
        <dbReference type="Proteomes" id="UP000293902"/>
    </source>
</evidence>
<dbReference type="PANTHER" id="PTHR43591">
    <property type="entry name" value="METHYLTRANSFERASE"/>
    <property type="match status" value="1"/>
</dbReference>
<dbReference type="OrthoDB" id="9782767at2"/>
<dbReference type="EMBL" id="QLNI01000005">
    <property type="protein sequence ID" value="RAM03400.1"/>
    <property type="molecule type" value="Genomic_DNA"/>
</dbReference>
<dbReference type="RefSeq" id="WP_111953832.1">
    <property type="nucleotide sequence ID" value="NZ_CP036313.1"/>
</dbReference>
<proteinExistence type="predicted"/>
<dbReference type="GO" id="GO:0008757">
    <property type="term" value="F:S-adenosylmethionine-dependent methyltransferase activity"/>
    <property type="evidence" value="ECO:0007669"/>
    <property type="project" value="InterPro"/>
</dbReference>
<reference evidence="3 4" key="1">
    <citation type="submission" date="2018-06" db="EMBL/GenBank/DDBJ databases">
        <title>Complete Genome Sequence of Desulfobacter hydrogenophilus (DSM3380).</title>
        <authorList>
            <person name="Marietou A."/>
            <person name="Schreiber L."/>
            <person name="Marshall I."/>
            <person name="Jorgensen B."/>
        </authorList>
    </citation>
    <scope>NUCLEOTIDE SEQUENCE [LARGE SCALE GENOMIC DNA]</scope>
    <source>
        <strain evidence="3 4">DSM 3380</strain>
    </source>
</reference>
<dbReference type="Proteomes" id="UP000248798">
    <property type="component" value="Unassembled WGS sequence"/>
</dbReference>
<dbReference type="Gene3D" id="3.40.50.150">
    <property type="entry name" value="Vaccinia Virus protein VP39"/>
    <property type="match status" value="1"/>
</dbReference>
<evidence type="ECO:0000313" key="2">
    <source>
        <dbReference type="EMBL" id="QBH12637.1"/>
    </source>
</evidence>
<accession>A0A328FHS4</accession>
<evidence type="ECO:0000313" key="4">
    <source>
        <dbReference type="Proteomes" id="UP000248798"/>
    </source>
</evidence>
<dbReference type="InterPro" id="IPR029063">
    <property type="entry name" value="SAM-dependent_MTases_sf"/>
</dbReference>
<keyword evidence="5" id="KW-1185">Reference proteome</keyword>
<dbReference type="SUPFAM" id="SSF53335">
    <property type="entry name" value="S-adenosyl-L-methionine-dependent methyltransferases"/>
    <property type="match status" value="1"/>
</dbReference>
<feature type="domain" description="Methyltransferase type 11" evidence="1">
    <location>
        <begin position="46"/>
        <end position="132"/>
    </location>
</feature>
<name>A0A328FHS4_9BACT</name>
<dbReference type="Proteomes" id="UP000293902">
    <property type="component" value="Chromosome"/>
</dbReference>
<dbReference type="CDD" id="cd02440">
    <property type="entry name" value="AdoMet_MTases"/>
    <property type="match status" value="1"/>
</dbReference>
<protein>
    <submittedName>
        <fullName evidence="3">Class I SAM-dependent methyltransferase</fullName>
    </submittedName>
</protein>